<dbReference type="EMBL" id="GL996512">
    <property type="protein sequence ID" value="EGV66210.1"/>
    <property type="molecule type" value="Genomic_DNA"/>
</dbReference>
<organism evidence="2">
    <name type="scientific">Candida tenuis (strain ATCC 10573 / BCRC 21748 / CBS 615 / JCM 9827 / NBRC 10315 / NRRL Y-1498 / VKM Y-70)</name>
    <name type="common">Yeast</name>
    <name type="synonym">Yamadazyma tenuis</name>
    <dbReference type="NCBI Taxonomy" id="590646"/>
    <lineage>
        <taxon>Eukaryota</taxon>
        <taxon>Fungi</taxon>
        <taxon>Dikarya</taxon>
        <taxon>Ascomycota</taxon>
        <taxon>Saccharomycotina</taxon>
        <taxon>Pichiomycetes</taxon>
        <taxon>Debaryomycetaceae</taxon>
        <taxon>Yamadazyma</taxon>
    </lineage>
</organism>
<proteinExistence type="predicted"/>
<feature type="non-terminal residue" evidence="1">
    <location>
        <position position="174"/>
    </location>
</feature>
<dbReference type="OrthoDB" id="430354at2759"/>
<evidence type="ECO:0000313" key="1">
    <source>
        <dbReference type="EMBL" id="EGV66210.1"/>
    </source>
</evidence>
<reference evidence="1 2" key="1">
    <citation type="journal article" date="2011" name="Proc. Natl. Acad. Sci. U.S.A.">
        <title>Comparative genomics of xylose-fermenting fungi for enhanced biofuel production.</title>
        <authorList>
            <person name="Wohlbach D.J."/>
            <person name="Kuo A."/>
            <person name="Sato T.K."/>
            <person name="Potts K.M."/>
            <person name="Salamov A.A."/>
            <person name="LaButti K.M."/>
            <person name="Sun H."/>
            <person name="Clum A."/>
            <person name="Pangilinan J.L."/>
            <person name="Lindquist E.A."/>
            <person name="Lucas S."/>
            <person name="Lapidus A."/>
            <person name="Jin M."/>
            <person name="Gunawan C."/>
            <person name="Balan V."/>
            <person name="Dale B.E."/>
            <person name="Jeffries T.W."/>
            <person name="Zinkel R."/>
            <person name="Barry K.W."/>
            <person name="Grigoriev I.V."/>
            <person name="Gasch A.P."/>
        </authorList>
    </citation>
    <scope>NUCLEOTIDE SEQUENCE [LARGE SCALE GENOMIC DNA]</scope>
    <source>
        <strain evidence="2">ATCC 10573 / BCRC 21748 / CBS 615 / JCM 9827 / NBRC 10315 / NRRL Y-1498 / VKM Y-70</strain>
    </source>
</reference>
<gene>
    <name evidence="1" type="ORF">CANTEDRAFT_112725</name>
</gene>
<dbReference type="HOGENOM" id="CLU_1543690_0_0_1"/>
<dbReference type="AlphaFoldDB" id="G3AYH5"/>
<keyword evidence="2" id="KW-1185">Reference proteome</keyword>
<dbReference type="Proteomes" id="UP000000707">
    <property type="component" value="Unassembled WGS sequence"/>
</dbReference>
<protein>
    <submittedName>
        <fullName evidence="1">Uncharacterized protein</fullName>
    </submittedName>
</protein>
<sequence length="174" mass="20042">MIKLDFARRYRRVLVLLLLLAVINLVYVTTNSFELNRSSLDLVKAATGQFKSNRIYHIDELSKLAIIQESTLVNPQKSDLRSFQLNTPRPITNPNDLQSQGFNVISIKEYDYANATDTLAKGIIEMAKDGSLIKLEYDDEFKSAFQRFFEDLFEMLDQCKPGIPSINNDDHYRI</sequence>
<evidence type="ECO:0000313" key="2">
    <source>
        <dbReference type="Proteomes" id="UP000000707"/>
    </source>
</evidence>
<name>G3AYH5_CANTC</name>
<accession>G3AYH5</accession>